<gene>
    <name evidence="2" type="ORF">A2373_03110</name>
</gene>
<evidence type="ECO:0000313" key="3">
    <source>
        <dbReference type="Proteomes" id="UP000176300"/>
    </source>
</evidence>
<sequence>MKSPEQPGPQELPAEEAVKTEERKITTPEQWAEITQQQRMALGLKEVYNLSPEQIEEIEKSIDKLLIKLYEYNFNNYPEVEEESIWIESEALSGNDRVVALRKLMEFLQYMEDEYGLSEEKK</sequence>
<evidence type="ECO:0000313" key="2">
    <source>
        <dbReference type="EMBL" id="OGH82392.1"/>
    </source>
</evidence>
<dbReference type="Proteomes" id="UP000176300">
    <property type="component" value="Unassembled WGS sequence"/>
</dbReference>
<reference evidence="2 3" key="1">
    <citation type="journal article" date="2016" name="Nat. Commun.">
        <title>Thousands of microbial genomes shed light on interconnected biogeochemical processes in an aquifer system.</title>
        <authorList>
            <person name="Anantharaman K."/>
            <person name="Brown C.T."/>
            <person name="Hug L.A."/>
            <person name="Sharon I."/>
            <person name="Castelle C.J."/>
            <person name="Probst A.J."/>
            <person name="Thomas B.C."/>
            <person name="Singh A."/>
            <person name="Wilkins M.J."/>
            <person name="Karaoz U."/>
            <person name="Brodie E.L."/>
            <person name="Williams K.H."/>
            <person name="Hubbard S.S."/>
            <person name="Banfield J.F."/>
        </authorList>
    </citation>
    <scope>NUCLEOTIDE SEQUENCE [LARGE SCALE GENOMIC DNA]</scope>
</reference>
<evidence type="ECO:0000256" key="1">
    <source>
        <dbReference type="SAM" id="MobiDB-lite"/>
    </source>
</evidence>
<accession>A0A1F6NEP6</accession>
<proteinExistence type="predicted"/>
<feature type="region of interest" description="Disordered" evidence="1">
    <location>
        <begin position="1"/>
        <end position="26"/>
    </location>
</feature>
<dbReference type="EMBL" id="MFQS01000042">
    <property type="protein sequence ID" value="OGH82392.1"/>
    <property type="molecule type" value="Genomic_DNA"/>
</dbReference>
<feature type="compositionally biased region" description="Basic and acidic residues" evidence="1">
    <location>
        <begin position="16"/>
        <end position="26"/>
    </location>
</feature>
<name>A0A1F6NEP6_9BACT</name>
<comment type="caution">
    <text evidence="2">The sequence shown here is derived from an EMBL/GenBank/DDBJ whole genome shotgun (WGS) entry which is preliminary data.</text>
</comment>
<dbReference type="AlphaFoldDB" id="A0A1F6NEP6"/>
<organism evidence="2 3">
    <name type="scientific">Candidatus Magasanikbacteria bacterium RIFOXYB1_FULL_40_15</name>
    <dbReference type="NCBI Taxonomy" id="1798697"/>
    <lineage>
        <taxon>Bacteria</taxon>
        <taxon>Candidatus Magasanikiibacteriota</taxon>
    </lineage>
</organism>
<protein>
    <submittedName>
        <fullName evidence="2">Uncharacterized protein</fullName>
    </submittedName>
</protein>